<protein>
    <submittedName>
        <fullName evidence="3">Aste57867_25126 protein</fullName>
    </submittedName>
</protein>
<organism evidence="3 4">
    <name type="scientific">Aphanomyces stellatus</name>
    <dbReference type="NCBI Taxonomy" id="120398"/>
    <lineage>
        <taxon>Eukaryota</taxon>
        <taxon>Sar</taxon>
        <taxon>Stramenopiles</taxon>
        <taxon>Oomycota</taxon>
        <taxon>Saprolegniomycetes</taxon>
        <taxon>Saprolegniales</taxon>
        <taxon>Verrucalvaceae</taxon>
        <taxon>Aphanomyces</taxon>
    </lineage>
</organism>
<evidence type="ECO:0000313" key="2">
    <source>
        <dbReference type="EMBL" id="KAF0682827.1"/>
    </source>
</evidence>
<sequence length="388" mass="42202">MQVTWHGIGRFLTATELLQLSLSSSELHGHVAAIVAQLCKEAAPLQFLGDVYVPLLSKLMWLRCLELVAIKTALLQATPLSDGDFLLPNNGGVLVAKSFVLTCRKQCVKAERLLKQGPKAYNAAALAHPSKAATKAVDAMDLLAEKEIADVCDSITCVHDRLRPLSLSKSHGKRMLIPLATWKKHLHMYFPDAVYGHGLSSVECNACVQDAADEAAALGQKKTQRLLDLTSTDTLFTLAMRKSFHPPALFSPDGGTFYLVPLKWTKAWRAFAKSTSDAPPGPILNGQLLCTRHKRPVVPTSVGLFLDGASNSLCQPIPGIKTTMYEIVTAAEWEDVTNGFVAEVAVGFTVVHGIVHWHTTPCTLCTEFVDLSAKRSNNQAVGQNGRRR</sequence>
<evidence type="ECO:0000313" key="3">
    <source>
        <dbReference type="EMBL" id="VFU01757.1"/>
    </source>
</evidence>
<dbReference type="GO" id="GO:0004843">
    <property type="term" value="F:cysteine-type deubiquitinase activity"/>
    <property type="evidence" value="ECO:0007669"/>
    <property type="project" value="InterPro"/>
</dbReference>
<dbReference type="AlphaFoldDB" id="A0A485LT80"/>
<name>A0A485LT80_9STRA</name>
<dbReference type="InterPro" id="IPR006615">
    <property type="entry name" value="Pept_C19_DUSP"/>
</dbReference>
<dbReference type="EMBL" id="CAADRA010007509">
    <property type="protein sequence ID" value="VFU01757.1"/>
    <property type="molecule type" value="Genomic_DNA"/>
</dbReference>
<evidence type="ECO:0000259" key="1">
    <source>
        <dbReference type="PROSITE" id="PS51283"/>
    </source>
</evidence>
<reference evidence="2" key="2">
    <citation type="submission" date="2019-06" db="EMBL/GenBank/DDBJ databases">
        <title>Genomics analysis of Aphanomyces spp. identifies a new class of oomycete effector associated with host adaptation.</title>
        <authorList>
            <person name="Gaulin E."/>
        </authorList>
    </citation>
    <scope>NUCLEOTIDE SEQUENCE</scope>
    <source>
        <strain evidence="2">CBS 578.67</strain>
    </source>
</reference>
<evidence type="ECO:0000313" key="4">
    <source>
        <dbReference type="Proteomes" id="UP000332933"/>
    </source>
</evidence>
<dbReference type="Gene3D" id="3.30.2230.10">
    <property type="entry name" value="DUSP-like"/>
    <property type="match status" value="1"/>
</dbReference>
<dbReference type="InterPro" id="IPR035927">
    <property type="entry name" value="DUSP-like_sf"/>
</dbReference>
<proteinExistence type="predicted"/>
<feature type="domain" description="DUSP" evidence="1">
    <location>
        <begin position="227"/>
        <end position="355"/>
    </location>
</feature>
<dbReference type="PROSITE" id="PS51283">
    <property type="entry name" value="DUSP"/>
    <property type="match status" value="1"/>
</dbReference>
<gene>
    <name evidence="3" type="primary">Aste57867_25126</name>
    <name evidence="2" type="ORF">As57867_025048</name>
    <name evidence="3" type="ORF">ASTE57867_25126</name>
</gene>
<dbReference type="Proteomes" id="UP000332933">
    <property type="component" value="Unassembled WGS sequence"/>
</dbReference>
<dbReference type="OrthoDB" id="58216at2759"/>
<accession>A0A485LT80</accession>
<dbReference type="EMBL" id="VJMH01007483">
    <property type="protein sequence ID" value="KAF0682827.1"/>
    <property type="molecule type" value="Genomic_DNA"/>
</dbReference>
<dbReference type="SUPFAM" id="SSF143791">
    <property type="entry name" value="DUSP-like"/>
    <property type="match status" value="1"/>
</dbReference>
<keyword evidence="4" id="KW-1185">Reference proteome</keyword>
<reference evidence="3 4" key="1">
    <citation type="submission" date="2019-03" db="EMBL/GenBank/DDBJ databases">
        <authorList>
            <person name="Gaulin E."/>
            <person name="Dumas B."/>
        </authorList>
    </citation>
    <scope>NUCLEOTIDE SEQUENCE [LARGE SCALE GENOMIC DNA]</scope>
    <source>
        <strain evidence="3">CBS 568.67</strain>
    </source>
</reference>